<feature type="transmembrane region" description="Helical" evidence="7">
    <location>
        <begin position="12"/>
        <end position="31"/>
    </location>
</feature>
<gene>
    <name evidence="8" type="ORF">DERP_007161</name>
</gene>
<dbReference type="EMBL" id="NJHN03000012">
    <property type="protein sequence ID" value="KAH9426221.1"/>
    <property type="molecule type" value="Genomic_DNA"/>
</dbReference>
<reference evidence="8 9" key="1">
    <citation type="journal article" date="2018" name="J. Allergy Clin. Immunol.">
        <title>High-quality assembly of Dermatophagoides pteronyssinus genome and transcriptome reveals a wide range of novel allergens.</title>
        <authorList>
            <person name="Liu X.Y."/>
            <person name="Yang K.Y."/>
            <person name="Wang M.Q."/>
            <person name="Kwok J.S."/>
            <person name="Zeng X."/>
            <person name="Yang Z."/>
            <person name="Xiao X.J."/>
            <person name="Lau C.P."/>
            <person name="Li Y."/>
            <person name="Huang Z.M."/>
            <person name="Ba J.G."/>
            <person name="Yim A.K."/>
            <person name="Ouyang C.Y."/>
            <person name="Ngai S.M."/>
            <person name="Chan T.F."/>
            <person name="Leung E.L."/>
            <person name="Liu L."/>
            <person name="Liu Z.G."/>
            <person name="Tsui S.K."/>
        </authorList>
    </citation>
    <scope>NUCLEOTIDE SEQUENCE [LARGE SCALE GENOMIC DNA]</scope>
    <source>
        <strain evidence="8">Derp</strain>
    </source>
</reference>
<feature type="transmembrane region" description="Helical" evidence="7">
    <location>
        <begin position="623"/>
        <end position="643"/>
    </location>
</feature>
<evidence type="ECO:0008006" key="10">
    <source>
        <dbReference type="Google" id="ProtNLM"/>
    </source>
</evidence>
<evidence type="ECO:0000256" key="2">
    <source>
        <dbReference type="ARBA" id="ARBA00006939"/>
    </source>
</evidence>
<accession>A0ABQ8JV87</accession>
<dbReference type="PANTHER" id="PTHR12191">
    <property type="entry name" value="SOLUTE CARRIER FAMILY 39"/>
    <property type="match status" value="1"/>
</dbReference>
<feature type="compositionally biased region" description="Basic and acidic residues" evidence="6">
    <location>
        <begin position="51"/>
        <end position="62"/>
    </location>
</feature>
<proteinExistence type="inferred from homology"/>
<feature type="compositionally biased region" description="Polar residues" evidence="6">
    <location>
        <begin position="36"/>
        <end position="50"/>
    </location>
</feature>
<feature type="transmembrane region" description="Helical" evidence="7">
    <location>
        <begin position="909"/>
        <end position="931"/>
    </location>
</feature>
<dbReference type="Proteomes" id="UP000887458">
    <property type="component" value="Unassembled WGS sequence"/>
</dbReference>
<comment type="similarity">
    <text evidence="2">Belongs to the ZIP transporter (TC 2.A.5) family.</text>
</comment>
<keyword evidence="9" id="KW-1185">Reference proteome</keyword>
<feature type="compositionally biased region" description="Low complexity" evidence="6">
    <location>
        <begin position="63"/>
        <end position="73"/>
    </location>
</feature>
<feature type="transmembrane region" description="Helical" evidence="7">
    <location>
        <begin position="844"/>
        <end position="865"/>
    </location>
</feature>
<comment type="subcellular location">
    <subcellularLocation>
        <location evidence="1">Membrane</location>
        <topology evidence="1">Multi-pass membrane protein</topology>
    </subcellularLocation>
</comment>
<keyword evidence="3 7" id="KW-0812">Transmembrane</keyword>
<dbReference type="Pfam" id="PF02535">
    <property type="entry name" value="Zip"/>
    <property type="match status" value="1"/>
</dbReference>
<evidence type="ECO:0000256" key="6">
    <source>
        <dbReference type="SAM" id="MobiDB-lite"/>
    </source>
</evidence>
<dbReference type="PANTHER" id="PTHR12191:SF37">
    <property type="entry name" value="ZINC TRANSPORTER FOI"/>
    <property type="match status" value="1"/>
</dbReference>
<feature type="region of interest" description="Disordered" evidence="6">
    <location>
        <begin position="35"/>
        <end position="85"/>
    </location>
</feature>
<dbReference type="InterPro" id="IPR003689">
    <property type="entry name" value="ZIP"/>
</dbReference>
<comment type="caution">
    <text evidence="8">The sequence shown here is derived from an EMBL/GenBank/DDBJ whole genome shotgun (WGS) entry which is preliminary data.</text>
</comment>
<protein>
    <recommendedName>
        <fullName evidence="10">Zinc transporter ZIP4-like</fullName>
    </recommendedName>
</protein>
<evidence type="ECO:0000313" key="8">
    <source>
        <dbReference type="EMBL" id="KAH9426221.1"/>
    </source>
</evidence>
<evidence type="ECO:0000313" key="9">
    <source>
        <dbReference type="Proteomes" id="UP000887458"/>
    </source>
</evidence>
<evidence type="ECO:0000256" key="3">
    <source>
        <dbReference type="ARBA" id="ARBA00022692"/>
    </source>
</evidence>
<keyword evidence="5 7" id="KW-0472">Membrane</keyword>
<feature type="transmembrane region" description="Helical" evidence="7">
    <location>
        <begin position="534"/>
        <end position="559"/>
    </location>
</feature>
<evidence type="ECO:0000256" key="4">
    <source>
        <dbReference type="ARBA" id="ARBA00022989"/>
    </source>
</evidence>
<sequence>MDSRIWSSLSIMFIIIILAIVFNPLLAISIIDDKQSPSPSSILTKNSSLDNRNHSKLNEKWPSKSSIKPQSSISEKHHHHHHHHQTLSNYTKAAIWIQRFNSRFQPLLKHCLQSTCQCLADLDNLAKMANVPVIIRPDNHTKQINLTSNQRRRMATILLTNIMRLDRFQQKWTEENLIEDDNQDGMGKQKNQLDSWYECRLSKESICPKDSLPNNHYDQNRQQLLSLLMPDFFAESQRTMNESEKSSLFSFEFVQNLDDLLRRLSRNLISLPPISSSSSNVSMKLEKWFGRENIIDDLNRIHLNDTNDSSLIIETMALIIVNRLVKGEKIELFESRFLRDIIDRYGKKYSQSNSIQSSFSKENIAVIDQYGLARLLNDLHIGGLIDQSDHESSIPQHRGHRSVLNNPHNHQVKFLISAMNSITNNNPIGKNIECFNYDFYMELIKQLQHPTKHENDIHNQSEMNFLTENVLQHLAPIFLQQILSKACERSSFDNHDNIEKRNASHEQHQSESIVKEFEHVDKIDKDDDHSIGKALLYGNICVFIISLSSLGGVLLIPILESRAFALTIQMLIGLAFSSMSGDALFHIIPAVLGIHSHDHNDNNSTDLHHHHHDDDDGENHFEFLWLMVAISASIYVLFLFEVISNSLAKLKEKAKKSVHLSNVHDHGQQHYPHHHHHKKHHHDHLHGHFAQSQNNNMKESTSSIQSISCNSSKLSATEMAITNDKSLSSNNKIEDSANTLSPEILTSSISNTALIVDPSVSSKDIDDNSSKNNIICLGMTSLALIITISDSMHNLLDGVAIGISFSSSITRGLSASIAVFCHELPHEFGDFAVMLSTGMSVKRAAIINFVSALTCFIGFFIGILLGNSDQANRWSLAVCAGLFLYIALCDMLPELKEMADPIFTRQWCLSFLLKNIGIISGYIFMILIALYEDKINFA</sequence>
<keyword evidence="4 7" id="KW-1133">Transmembrane helix</keyword>
<feature type="transmembrane region" description="Helical" evidence="7">
    <location>
        <begin position="871"/>
        <end position="888"/>
    </location>
</feature>
<organism evidence="8 9">
    <name type="scientific">Dermatophagoides pteronyssinus</name>
    <name type="common">European house dust mite</name>
    <dbReference type="NCBI Taxonomy" id="6956"/>
    <lineage>
        <taxon>Eukaryota</taxon>
        <taxon>Metazoa</taxon>
        <taxon>Ecdysozoa</taxon>
        <taxon>Arthropoda</taxon>
        <taxon>Chelicerata</taxon>
        <taxon>Arachnida</taxon>
        <taxon>Acari</taxon>
        <taxon>Acariformes</taxon>
        <taxon>Sarcoptiformes</taxon>
        <taxon>Astigmata</taxon>
        <taxon>Psoroptidia</taxon>
        <taxon>Analgoidea</taxon>
        <taxon>Pyroglyphidae</taxon>
        <taxon>Dermatophagoidinae</taxon>
        <taxon>Dermatophagoides</taxon>
    </lineage>
</organism>
<feature type="transmembrane region" description="Helical" evidence="7">
    <location>
        <begin position="571"/>
        <end position="594"/>
    </location>
</feature>
<dbReference type="InterPro" id="IPR050799">
    <property type="entry name" value="ZIP_Transporter"/>
</dbReference>
<evidence type="ECO:0000256" key="1">
    <source>
        <dbReference type="ARBA" id="ARBA00004141"/>
    </source>
</evidence>
<evidence type="ECO:0000256" key="5">
    <source>
        <dbReference type="ARBA" id="ARBA00023136"/>
    </source>
</evidence>
<evidence type="ECO:0000256" key="7">
    <source>
        <dbReference type="SAM" id="Phobius"/>
    </source>
</evidence>
<feature type="compositionally biased region" description="Basic residues" evidence="6">
    <location>
        <begin position="76"/>
        <end position="85"/>
    </location>
</feature>
<name>A0ABQ8JV87_DERPT</name>
<reference evidence="8 9" key="2">
    <citation type="journal article" date="2022" name="Mol. Biol. Evol.">
        <title>Comparative Genomics Reveals Insights into the Divergent Evolution of Astigmatic Mites and Household Pest Adaptations.</title>
        <authorList>
            <person name="Xiong Q."/>
            <person name="Wan A.T."/>
            <person name="Liu X."/>
            <person name="Fung C.S."/>
            <person name="Xiao X."/>
            <person name="Malainual N."/>
            <person name="Hou J."/>
            <person name="Wang L."/>
            <person name="Wang M."/>
            <person name="Yang K.Y."/>
            <person name="Cui Y."/>
            <person name="Leung E.L."/>
            <person name="Nong W."/>
            <person name="Shin S.K."/>
            <person name="Au S.W."/>
            <person name="Jeong K.Y."/>
            <person name="Chew F.T."/>
            <person name="Hui J.H."/>
            <person name="Leung T.F."/>
            <person name="Tungtrongchitr A."/>
            <person name="Zhong N."/>
            <person name="Liu Z."/>
            <person name="Tsui S.K."/>
        </authorList>
    </citation>
    <scope>NUCLEOTIDE SEQUENCE [LARGE SCALE GENOMIC DNA]</scope>
    <source>
        <strain evidence="8">Derp</strain>
    </source>
</reference>